<reference evidence="3 4" key="1">
    <citation type="submission" date="2017-06" db="EMBL/GenBank/DDBJ databases">
        <title>Draft genome sequence of a variant of Elsinoe murrayae.</title>
        <authorList>
            <person name="Cheng Q."/>
        </authorList>
    </citation>
    <scope>NUCLEOTIDE SEQUENCE [LARGE SCALE GENOMIC DNA]</scope>
    <source>
        <strain evidence="3 4">CQ-2017a</strain>
    </source>
</reference>
<dbReference type="AlphaFoldDB" id="A0A2K1QIV2"/>
<dbReference type="InterPro" id="IPR015422">
    <property type="entry name" value="PyrdxlP-dep_Trfase_small"/>
</dbReference>
<feature type="compositionally biased region" description="Polar residues" evidence="1">
    <location>
        <begin position="588"/>
        <end position="601"/>
    </location>
</feature>
<dbReference type="GO" id="GO:0043545">
    <property type="term" value="P:molybdopterin cofactor metabolic process"/>
    <property type="evidence" value="ECO:0007669"/>
    <property type="project" value="TreeGrafter"/>
</dbReference>
<dbReference type="Gene3D" id="3.40.640.10">
    <property type="entry name" value="Type I PLP-dependent aspartate aminotransferase-like (Major domain)"/>
    <property type="match status" value="1"/>
</dbReference>
<dbReference type="SUPFAM" id="SSF53383">
    <property type="entry name" value="PLP-dependent transferases"/>
    <property type="match status" value="1"/>
</dbReference>
<feature type="domain" description="Aminotransferase class V" evidence="2">
    <location>
        <begin position="109"/>
        <end position="481"/>
    </location>
</feature>
<dbReference type="STRING" id="2082308.A0A2K1QIV2"/>
<feature type="compositionally biased region" description="Basic residues" evidence="1">
    <location>
        <begin position="35"/>
        <end position="48"/>
    </location>
</feature>
<proteinExistence type="predicted"/>
<feature type="compositionally biased region" description="Basic and acidic residues" evidence="1">
    <location>
        <begin position="705"/>
        <end position="724"/>
    </location>
</feature>
<dbReference type="InterPro" id="IPR015424">
    <property type="entry name" value="PyrdxlP-dep_Trfase"/>
</dbReference>
<dbReference type="InterPro" id="IPR000192">
    <property type="entry name" value="Aminotrans_V_dom"/>
</dbReference>
<accession>A0A2K1QIV2</accession>
<dbReference type="GO" id="GO:0008265">
    <property type="term" value="F:molybdenum cofactor sulfurtransferase activity"/>
    <property type="evidence" value="ECO:0007669"/>
    <property type="project" value="TreeGrafter"/>
</dbReference>
<dbReference type="Gene3D" id="3.90.1150.10">
    <property type="entry name" value="Aspartate Aminotransferase, domain 1"/>
    <property type="match status" value="1"/>
</dbReference>
<dbReference type="Proteomes" id="UP000243797">
    <property type="component" value="Unassembled WGS sequence"/>
</dbReference>
<feature type="region of interest" description="Disordered" evidence="1">
    <location>
        <begin position="1"/>
        <end position="74"/>
    </location>
</feature>
<organism evidence="3 4">
    <name type="scientific">Sphaceloma murrayae</name>
    <dbReference type="NCBI Taxonomy" id="2082308"/>
    <lineage>
        <taxon>Eukaryota</taxon>
        <taxon>Fungi</taxon>
        <taxon>Dikarya</taxon>
        <taxon>Ascomycota</taxon>
        <taxon>Pezizomycotina</taxon>
        <taxon>Dothideomycetes</taxon>
        <taxon>Dothideomycetidae</taxon>
        <taxon>Myriangiales</taxon>
        <taxon>Elsinoaceae</taxon>
        <taxon>Sphaceloma</taxon>
    </lineage>
</organism>
<keyword evidence="4" id="KW-1185">Reference proteome</keyword>
<name>A0A2K1QIV2_9PEZI</name>
<dbReference type="InterPro" id="IPR015421">
    <property type="entry name" value="PyrdxlP-dep_Trfase_major"/>
</dbReference>
<feature type="region of interest" description="Disordered" evidence="1">
    <location>
        <begin position="683"/>
        <end position="754"/>
    </location>
</feature>
<dbReference type="EMBL" id="NKHZ01000081">
    <property type="protein sequence ID" value="PNS15067.1"/>
    <property type="molecule type" value="Genomic_DNA"/>
</dbReference>
<comment type="caution">
    <text evidence="3">The sequence shown here is derived from an EMBL/GenBank/DDBJ whole genome shotgun (WGS) entry which is preliminary data.</text>
</comment>
<evidence type="ECO:0000313" key="4">
    <source>
        <dbReference type="Proteomes" id="UP000243797"/>
    </source>
</evidence>
<dbReference type="InParanoid" id="A0A2K1QIV2"/>
<evidence type="ECO:0000259" key="2">
    <source>
        <dbReference type="Pfam" id="PF00266"/>
    </source>
</evidence>
<gene>
    <name evidence="3" type="ORF">CAC42_2296</name>
</gene>
<evidence type="ECO:0000256" key="1">
    <source>
        <dbReference type="SAM" id="MobiDB-lite"/>
    </source>
</evidence>
<sequence>MEYPSASADHDVSPVSSIEHLPSLSAKPSVTASHRASRSPRRGRPSHRQSHDGARDVSSPSTTSSHPEGLDYCTDITTPAASVTGAEDEVVDDIEMWRAREYPMIKGNVYLDNGGAAIPCKSFLMSSALDACHNLYGNPHSTSAPSALSSHRVSVVRQRLLHFFNASPESYSIIFTANATASIKLVAESLSDHARKSNTAFWYGYHKDAHTSLVGVRALATQHRCFNSDSEVERWIGSGGLGGPRPRQMGLFAYPGQSNMSGRRLPTGWCRRISEGMKKARTYTMLDAAALASTAQLDLSDPAESPDFVALSLYKIFGKPHVGCLLVKNSVAEIFESRRYFGGGTVEMVVSDGQAWHAKKSDLASSLEDGTVPFHSIVEIGHAIDAMEALWGKMPMRAIGAHTGALGKRMWDSAMGLRHSNGAALVRAYKDEEASFGDSETQGSTLAFNVLDPEGRLWGYETIESTLNDAGIFVRSGSLCNPGGMTSHLGWTGPQMRSAYDAGHRCSEPVQVIFGKPTGVVRASIGTHNIADDVDRFICFLEETYLNVDLVAHGAEHQGHVLPLSEAGKQGHVSSNSTSTHSTVKPLSPTTQNLSSRSPLLTLTDPRSDSVASSLPKSSTSSPNLLSSFPNPPTVASPTVGPSSPDPVALPLLKSPSMPFSTLDNALSTRTAIRKSLHDRVQAAAEGEARPAVPVVEARQRGRLRKGEGQREEPGRKEQEREKEEDSGDAVSRVTGASRRRFGKVAGLLGKGRR</sequence>
<feature type="compositionally biased region" description="Low complexity" evidence="1">
    <location>
        <begin position="613"/>
        <end position="629"/>
    </location>
</feature>
<evidence type="ECO:0000313" key="3">
    <source>
        <dbReference type="EMBL" id="PNS15067.1"/>
    </source>
</evidence>
<protein>
    <submittedName>
        <fullName evidence="3">Molybdenum cofactor sulfurase</fullName>
    </submittedName>
</protein>
<dbReference type="OrthoDB" id="10264306at2759"/>
<dbReference type="Pfam" id="PF00266">
    <property type="entry name" value="Aminotran_5"/>
    <property type="match status" value="1"/>
</dbReference>
<dbReference type="PANTHER" id="PTHR14237">
    <property type="entry name" value="MOLYBDOPTERIN COFACTOR SULFURASE MOSC"/>
    <property type="match status" value="1"/>
</dbReference>
<dbReference type="PANTHER" id="PTHR14237:SF80">
    <property type="entry name" value="MOLYBDENUM COFACTOR SULFURASE"/>
    <property type="match status" value="1"/>
</dbReference>
<feature type="compositionally biased region" description="Low complexity" evidence="1">
    <location>
        <begin position="572"/>
        <end position="584"/>
    </location>
</feature>
<feature type="region of interest" description="Disordered" evidence="1">
    <location>
        <begin position="564"/>
        <end position="651"/>
    </location>
</feature>